<dbReference type="Proteomes" id="UP000800036">
    <property type="component" value="Unassembled WGS sequence"/>
</dbReference>
<proteinExistence type="predicted"/>
<evidence type="ECO:0000256" key="1">
    <source>
        <dbReference type="SAM" id="MobiDB-lite"/>
    </source>
</evidence>
<keyword evidence="3" id="KW-1185">Reference proteome</keyword>
<dbReference type="AlphaFoldDB" id="A0A6A5V847"/>
<dbReference type="InterPro" id="IPR053178">
    <property type="entry name" value="Osmoadaptation_assoc"/>
</dbReference>
<dbReference type="OrthoDB" id="4314040at2759"/>
<organism evidence="2 3">
    <name type="scientific">Bimuria novae-zelandiae CBS 107.79</name>
    <dbReference type="NCBI Taxonomy" id="1447943"/>
    <lineage>
        <taxon>Eukaryota</taxon>
        <taxon>Fungi</taxon>
        <taxon>Dikarya</taxon>
        <taxon>Ascomycota</taxon>
        <taxon>Pezizomycotina</taxon>
        <taxon>Dothideomycetes</taxon>
        <taxon>Pleosporomycetidae</taxon>
        <taxon>Pleosporales</taxon>
        <taxon>Massarineae</taxon>
        <taxon>Didymosphaeriaceae</taxon>
        <taxon>Bimuria</taxon>
    </lineage>
</organism>
<reference evidence="2" key="1">
    <citation type="journal article" date="2020" name="Stud. Mycol.">
        <title>101 Dothideomycetes genomes: a test case for predicting lifestyles and emergence of pathogens.</title>
        <authorList>
            <person name="Haridas S."/>
            <person name="Albert R."/>
            <person name="Binder M."/>
            <person name="Bloem J."/>
            <person name="Labutti K."/>
            <person name="Salamov A."/>
            <person name="Andreopoulos B."/>
            <person name="Baker S."/>
            <person name="Barry K."/>
            <person name="Bills G."/>
            <person name="Bluhm B."/>
            <person name="Cannon C."/>
            <person name="Castanera R."/>
            <person name="Culley D."/>
            <person name="Daum C."/>
            <person name="Ezra D."/>
            <person name="Gonzalez J."/>
            <person name="Henrissat B."/>
            <person name="Kuo A."/>
            <person name="Liang C."/>
            <person name="Lipzen A."/>
            <person name="Lutzoni F."/>
            <person name="Magnuson J."/>
            <person name="Mondo S."/>
            <person name="Nolan M."/>
            <person name="Ohm R."/>
            <person name="Pangilinan J."/>
            <person name="Park H.-J."/>
            <person name="Ramirez L."/>
            <person name="Alfaro M."/>
            <person name="Sun H."/>
            <person name="Tritt A."/>
            <person name="Yoshinaga Y."/>
            <person name="Zwiers L.-H."/>
            <person name="Turgeon B."/>
            <person name="Goodwin S."/>
            <person name="Spatafora J."/>
            <person name="Crous P."/>
            <person name="Grigoriev I."/>
        </authorList>
    </citation>
    <scope>NUCLEOTIDE SEQUENCE</scope>
    <source>
        <strain evidence="2">CBS 107.79</strain>
    </source>
</reference>
<protein>
    <submittedName>
        <fullName evidence="2">Uncharacterized protein</fullName>
    </submittedName>
</protein>
<gene>
    <name evidence="2" type="ORF">BU23DRAFT_568325</name>
</gene>
<dbReference type="PANTHER" id="PTHR38111">
    <property type="entry name" value="ZN(2)-C6 FUNGAL-TYPE DOMAIN-CONTAINING PROTEIN-RELATED"/>
    <property type="match status" value="1"/>
</dbReference>
<evidence type="ECO:0000313" key="2">
    <source>
        <dbReference type="EMBL" id="KAF1973305.1"/>
    </source>
</evidence>
<dbReference type="PANTHER" id="PTHR38111:SF5">
    <property type="entry name" value="TRANSCRIPTION FACTOR DOMAIN-CONTAINING PROTEIN"/>
    <property type="match status" value="1"/>
</dbReference>
<feature type="region of interest" description="Disordered" evidence="1">
    <location>
        <begin position="1"/>
        <end position="51"/>
    </location>
</feature>
<feature type="compositionally biased region" description="Basic and acidic residues" evidence="1">
    <location>
        <begin position="27"/>
        <end position="46"/>
    </location>
</feature>
<name>A0A6A5V847_9PLEO</name>
<accession>A0A6A5V847</accession>
<dbReference type="EMBL" id="ML976681">
    <property type="protein sequence ID" value="KAF1973305.1"/>
    <property type="molecule type" value="Genomic_DNA"/>
</dbReference>
<evidence type="ECO:0000313" key="3">
    <source>
        <dbReference type="Proteomes" id="UP000800036"/>
    </source>
</evidence>
<sequence>MVGVPKSTGQPARHTFRHQGPRPGNKSRAESTKRGRDSEDHQDKQLTRLNGKPAETGAIVYKFRLFQIGDRSEEKNRHPRTCCHAANPPNMLLSPMGHNPSPSPHDRLAQALTKMLNVGEVGYSISAFAFFLYDVPSRIGHNEALDAAVACLIHVHSTMLYKKLQTCLEDRHEGMSSNTVCAAVLLSLVEALAGPRIDNCYLTHVGGAGRLLEILGPEKCKNAFAKKVLHFTICGSIMTSIYKQEECVLLSKEWRSVAFDKTNSSLDECLWIDVKHALADLSVLQLELNDSRRSAPLPQHALLVKASALKATLTTTLFTLHTSLSSSELATSKST</sequence>